<protein>
    <submittedName>
        <fullName evidence="1">Uncharacterized protein</fullName>
    </submittedName>
</protein>
<evidence type="ECO:0000313" key="2">
    <source>
        <dbReference type="Proteomes" id="UP000799770"/>
    </source>
</evidence>
<name>A0A6A5ZIL0_9PLEO</name>
<keyword evidence="2" id="KW-1185">Reference proteome</keyword>
<dbReference type="AlphaFoldDB" id="A0A6A5ZIL0"/>
<organism evidence="1 2">
    <name type="scientific">Lophiotrema nucula</name>
    <dbReference type="NCBI Taxonomy" id="690887"/>
    <lineage>
        <taxon>Eukaryota</taxon>
        <taxon>Fungi</taxon>
        <taxon>Dikarya</taxon>
        <taxon>Ascomycota</taxon>
        <taxon>Pezizomycotina</taxon>
        <taxon>Dothideomycetes</taxon>
        <taxon>Pleosporomycetidae</taxon>
        <taxon>Pleosporales</taxon>
        <taxon>Lophiotremataceae</taxon>
        <taxon>Lophiotrema</taxon>
    </lineage>
</organism>
<evidence type="ECO:0000313" key="1">
    <source>
        <dbReference type="EMBL" id="KAF2118258.1"/>
    </source>
</evidence>
<dbReference type="Proteomes" id="UP000799770">
    <property type="component" value="Unassembled WGS sequence"/>
</dbReference>
<accession>A0A6A5ZIL0</accession>
<reference evidence="1" key="1">
    <citation type="journal article" date="2020" name="Stud. Mycol.">
        <title>101 Dothideomycetes genomes: a test case for predicting lifestyles and emergence of pathogens.</title>
        <authorList>
            <person name="Haridas S."/>
            <person name="Albert R."/>
            <person name="Binder M."/>
            <person name="Bloem J."/>
            <person name="Labutti K."/>
            <person name="Salamov A."/>
            <person name="Andreopoulos B."/>
            <person name="Baker S."/>
            <person name="Barry K."/>
            <person name="Bills G."/>
            <person name="Bluhm B."/>
            <person name="Cannon C."/>
            <person name="Castanera R."/>
            <person name="Culley D."/>
            <person name="Daum C."/>
            <person name="Ezra D."/>
            <person name="Gonzalez J."/>
            <person name="Henrissat B."/>
            <person name="Kuo A."/>
            <person name="Liang C."/>
            <person name="Lipzen A."/>
            <person name="Lutzoni F."/>
            <person name="Magnuson J."/>
            <person name="Mondo S."/>
            <person name="Nolan M."/>
            <person name="Ohm R."/>
            <person name="Pangilinan J."/>
            <person name="Park H.-J."/>
            <person name="Ramirez L."/>
            <person name="Alfaro M."/>
            <person name="Sun H."/>
            <person name="Tritt A."/>
            <person name="Yoshinaga Y."/>
            <person name="Zwiers L.-H."/>
            <person name="Turgeon B."/>
            <person name="Goodwin S."/>
            <person name="Spatafora J."/>
            <person name="Crous P."/>
            <person name="Grigoriev I."/>
        </authorList>
    </citation>
    <scope>NUCLEOTIDE SEQUENCE</scope>
    <source>
        <strain evidence="1">CBS 627.86</strain>
    </source>
</reference>
<gene>
    <name evidence="1" type="ORF">BDV96DRAFT_643512</name>
</gene>
<dbReference type="EMBL" id="ML977317">
    <property type="protein sequence ID" value="KAF2118258.1"/>
    <property type="molecule type" value="Genomic_DNA"/>
</dbReference>
<sequence length="436" mass="49002">MPSSIDTTETQGPISELPGELLTAILKCCCDISSAAPSDVEIDRTWCLTLRLVSRGFRDWGWDTYGDYLADTSESAAQHIKSLKFTCAGVRAEYSVCRHSWEDLEEDIKRVYAEDAAWFPVAFQWDPWGVHAGKTTRLGDEWAPDKVARYEPEKLDLIRLLAGCLRQFKHLSSVEFFQPRLNFSKAEFKFIDHMADWVAPFGLYILLKALAEEGVQPKTLSPPICDNMSYSSFSSVVSVEIIQQVCKLTETLYLDRYAVDHSLEYCMDVDGAPDDKSKIMLTAKNFPALRNFTCRRSHGCSTLSAALGMAPASELPELTKVTFDQFIGNVDNPAVLNFIASLKSLATLKHVELIRPWKGDWTPLLTVLSSLDLDHPVIKPAGKNAWPEGEDLLTISNSFREGNFPDCERFFGAARHVTLYPAELLEFFQECWGIAQ</sequence>
<proteinExistence type="predicted"/>